<dbReference type="AlphaFoldDB" id="A0A6B8RE49"/>
<feature type="signal peptide" evidence="1">
    <location>
        <begin position="1"/>
        <end position="25"/>
    </location>
</feature>
<dbReference type="OrthoDB" id="2572860at2"/>
<reference evidence="3" key="1">
    <citation type="submission" date="2018-11" db="EMBL/GenBank/DDBJ databases">
        <title>Complete genome sequence of Paenibacillus sp. ML311-T8.</title>
        <authorList>
            <person name="Nam Y.-D."/>
            <person name="Kang J."/>
            <person name="Chung W.-H."/>
            <person name="Park Y.S."/>
        </authorList>
    </citation>
    <scope>NUCLEOTIDE SEQUENCE [LARGE SCALE GENOMIC DNA]</scope>
    <source>
        <strain evidence="3">ML311-T8</strain>
    </source>
</reference>
<name>A0A6B8RE49_9BACL</name>
<protein>
    <recommendedName>
        <fullName evidence="4">Copper amine oxidase-like N-terminal domain-containing protein</fullName>
    </recommendedName>
</protein>
<accession>A0A6B8RE49</accession>
<dbReference type="EMBL" id="CP034235">
    <property type="protein sequence ID" value="QGQ94207.1"/>
    <property type="molecule type" value="Genomic_DNA"/>
</dbReference>
<gene>
    <name evidence="2" type="ORF">EHS13_04430</name>
</gene>
<sequence>MLKRFITIGIACALILSLMPAAVSAAKGTVQVKIANFPVKVNGQLINNRLSKNPFIVYKDITYIPMSWEMFTELELSANWSKAKGLQVYRDNLYGAKAASKKKPYPQNLTVKNSTSSAYSAKISINKIEIANEKINNDKETYPFLEFRNVTYMPLTWKFVHTKLLMDLQWNKTDGLSLWGGQDKILGDIIYDDEEALYLSSNIEVKGHLILRIPKSFKTPPKWIEKEQVKVLLDEVEQLMQAPVDGGKPGAVELVGNMLTYQGLELGTMPASQKYDEEEYPLQIESILYDLDEKRKVLYVKTSYAIPFAHIGFDPNQYHLFTIVDGKVEKITDQTYHYLPPRVLKNADGTVWIAHDRIMTPYGGYIPGTGTLLIMDLEGIVRNANDDWNEQDVSPIGLNNPNLDSNHMVVRLYGKPKRDVNSNTIYDSGFIEPYLPEKDALFTVDTALGLKKLINSPDSKDDLMMYKDNQGEVYSINLYSNTLTNWTKNQFKTWSDAELVKSLSLK</sequence>
<evidence type="ECO:0008006" key="4">
    <source>
        <dbReference type="Google" id="ProtNLM"/>
    </source>
</evidence>
<evidence type="ECO:0000256" key="1">
    <source>
        <dbReference type="SAM" id="SignalP"/>
    </source>
</evidence>
<keyword evidence="3" id="KW-1185">Reference proteome</keyword>
<dbReference type="Proteomes" id="UP000426246">
    <property type="component" value="Chromosome"/>
</dbReference>
<feature type="chain" id="PRO_5025337429" description="Copper amine oxidase-like N-terminal domain-containing protein" evidence="1">
    <location>
        <begin position="26"/>
        <end position="506"/>
    </location>
</feature>
<evidence type="ECO:0000313" key="3">
    <source>
        <dbReference type="Proteomes" id="UP000426246"/>
    </source>
</evidence>
<dbReference type="KEGG" id="ppsc:EHS13_04430"/>
<proteinExistence type="predicted"/>
<keyword evidence="1" id="KW-0732">Signal</keyword>
<organism evidence="2 3">
    <name type="scientific">Paenibacillus psychroresistens</name>
    <dbReference type="NCBI Taxonomy" id="1778678"/>
    <lineage>
        <taxon>Bacteria</taxon>
        <taxon>Bacillati</taxon>
        <taxon>Bacillota</taxon>
        <taxon>Bacilli</taxon>
        <taxon>Bacillales</taxon>
        <taxon>Paenibacillaceae</taxon>
        <taxon>Paenibacillus</taxon>
    </lineage>
</organism>
<evidence type="ECO:0000313" key="2">
    <source>
        <dbReference type="EMBL" id="QGQ94207.1"/>
    </source>
</evidence>
<dbReference type="RefSeq" id="WP_155699205.1">
    <property type="nucleotide sequence ID" value="NZ_CP034235.1"/>
</dbReference>